<dbReference type="OrthoDB" id="5765207at2"/>
<dbReference type="KEGG" id="mmt:Metme_3345"/>
<reference evidence="2 3" key="1">
    <citation type="journal article" date="2011" name="J. Bacteriol.">
        <title>Complete Genome Sequence of the Aerobic Marine Methanotroph Methylomonas methanica MC09.</title>
        <authorList>
            <person name="Boden R."/>
            <person name="Cunliffe M."/>
            <person name="Scanlan J."/>
            <person name="Moussard H."/>
            <person name="Kits K.D."/>
            <person name="Klotz M.G."/>
            <person name="Jetten M.S."/>
            <person name="Vuilleumier S."/>
            <person name="Han J."/>
            <person name="Peters L."/>
            <person name="Mikhailova N."/>
            <person name="Teshima H."/>
            <person name="Tapia R."/>
            <person name="Kyrpides N."/>
            <person name="Ivanova N."/>
            <person name="Pagani I."/>
            <person name="Cheng J.F."/>
            <person name="Goodwin L."/>
            <person name="Han C."/>
            <person name="Hauser L."/>
            <person name="Land M.L."/>
            <person name="Lapidus A."/>
            <person name="Lucas S."/>
            <person name="Pitluck S."/>
            <person name="Woyke T."/>
            <person name="Stein L."/>
            <person name="Murrell J.C."/>
        </authorList>
    </citation>
    <scope>NUCLEOTIDE SEQUENCE [LARGE SCALE GENOMIC DNA]</scope>
    <source>
        <strain evidence="2 3">MC09</strain>
    </source>
</reference>
<evidence type="ECO:0000313" key="3">
    <source>
        <dbReference type="Proteomes" id="UP000008888"/>
    </source>
</evidence>
<accession>G0A688</accession>
<gene>
    <name evidence="2" type="ordered locus">Metme_3345</name>
</gene>
<feature type="signal peptide" evidence="1">
    <location>
        <begin position="1"/>
        <end position="25"/>
    </location>
</feature>
<evidence type="ECO:0000313" key="2">
    <source>
        <dbReference type="EMBL" id="AEG01716.1"/>
    </source>
</evidence>
<dbReference type="eggNOG" id="ENOG502ZBKH">
    <property type="taxonomic scope" value="Bacteria"/>
</dbReference>
<dbReference type="HOGENOM" id="CLU_1336191_0_0_6"/>
<dbReference type="PROSITE" id="PS51257">
    <property type="entry name" value="PROKAR_LIPOPROTEIN"/>
    <property type="match status" value="1"/>
</dbReference>
<reference evidence="3" key="3">
    <citation type="submission" date="2011-05" db="EMBL/GenBank/DDBJ databases">
        <title>Complete sequence of Methylomonas methanica MC09.</title>
        <authorList>
            <consortium name="US DOE Joint Genome Institute"/>
            <person name="Lucas S."/>
            <person name="Han J."/>
            <person name="Lapidus A."/>
            <person name="Cheng J.-F."/>
            <person name="Goodwin L."/>
            <person name="Pitluck S."/>
            <person name="Peters L."/>
            <person name="Mikhailova N."/>
            <person name="Teshima H."/>
            <person name="Han C."/>
            <person name="Tapia R."/>
            <person name="Land M."/>
            <person name="Hauser L."/>
            <person name="Kyrpides N."/>
            <person name="Ivanova N."/>
            <person name="Pagani I."/>
            <person name="Stein L."/>
            <person name="Woyke T."/>
        </authorList>
    </citation>
    <scope>NUCLEOTIDE SEQUENCE [LARGE SCALE GENOMIC DNA]</scope>
    <source>
        <strain evidence="3">MC09</strain>
    </source>
</reference>
<proteinExistence type="predicted"/>
<name>G0A688_METMM</name>
<evidence type="ECO:0008006" key="4">
    <source>
        <dbReference type="Google" id="ProtNLM"/>
    </source>
</evidence>
<keyword evidence="1" id="KW-0732">Signal</keyword>
<sequence>MNKTCKRRKLLAAAIVPILMTGGCATQQGNDQLMGAGAGMVGGAALGCLTGFLAGGNAGGCAKGAAIGAAVGAVTGWGAVKVSQYQASQVRTVQEDQQIYGLTKSVNATQIKINKGTSSPKMVKPGDSVQLFTDYSVQLPANMTSTQVSESWVLKKDGNVLAELPPQNNLRTAGGWNADATIPIPTNADLGTYVIEHKVLAGSSYDTDESTFIVSR</sequence>
<reference key="2">
    <citation type="submission" date="2011-05" db="EMBL/GenBank/DDBJ databases">
        <title>Complete genome sequence of the aerobic marine methanotroph Methylomonas methanica MC09.</title>
        <authorList>
            <person name="Boden R."/>
            <person name="Cunliffe M."/>
            <person name="Scanlan J."/>
            <person name="Moussard H."/>
            <person name="Kits K.D."/>
            <person name="Klotz M."/>
            <person name="Jetten M."/>
            <person name="Vuilleumier S."/>
            <person name="Han J."/>
            <person name="Peters L."/>
            <person name="Mikhailova N."/>
            <person name="Teshima H."/>
            <person name="Tapia R."/>
            <person name="Kyrpides N."/>
            <person name="Ivanova N."/>
            <person name="Pagani I."/>
            <person name="Cheng J.-F."/>
            <person name="Goodwin L."/>
            <person name="Han C."/>
            <person name="Hauser L."/>
            <person name="Land M."/>
            <person name="Lapidus A."/>
            <person name="Lucas S."/>
            <person name="Pitluck S."/>
            <person name="Woyke T."/>
            <person name="Stein L.Y."/>
            <person name="Murrell C."/>
        </authorList>
    </citation>
    <scope>NUCLEOTIDE SEQUENCE</scope>
    <source>
        <strain>MC09</strain>
    </source>
</reference>
<evidence type="ECO:0000256" key="1">
    <source>
        <dbReference type="SAM" id="SignalP"/>
    </source>
</evidence>
<feature type="chain" id="PRO_5003396905" description="Glycine zipper domain-containing protein" evidence="1">
    <location>
        <begin position="26"/>
        <end position="216"/>
    </location>
</feature>
<dbReference type="AlphaFoldDB" id="G0A688"/>
<dbReference type="STRING" id="857087.Metme_3345"/>
<dbReference type="Proteomes" id="UP000008888">
    <property type="component" value="Chromosome"/>
</dbReference>
<dbReference type="RefSeq" id="WP_013819943.1">
    <property type="nucleotide sequence ID" value="NC_015572.1"/>
</dbReference>
<protein>
    <recommendedName>
        <fullName evidence="4">Glycine zipper domain-containing protein</fullName>
    </recommendedName>
</protein>
<dbReference type="EMBL" id="CP002738">
    <property type="protein sequence ID" value="AEG01716.1"/>
    <property type="molecule type" value="Genomic_DNA"/>
</dbReference>
<organism evidence="2 3">
    <name type="scientific">Methylomonas methanica (strain DSM 25384 / MC09)</name>
    <dbReference type="NCBI Taxonomy" id="857087"/>
    <lineage>
        <taxon>Bacteria</taxon>
        <taxon>Pseudomonadati</taxon>
        <taxon>Pseudomonadota</taxon>
        <taxon>Gammaproteobacteria</taxon>
        <taxon>Methylococcales</taxon>
        <taxon>Methylococcaceae</taxon>
        <taxon>Methylomonas</taxon>
    </lineage>
</organism>
<keyword evidence="3" id="KW-1185">Reference proteome</keyword>